<proteinExistence type="predicted"/>
<evidence type="ECO:0000313" key="2">
    <source>
        <dbReference type="Proteomes" id="UP000027981"/>
    </source>
</evidence>
<evidence type="ECO:0000313" key="1">
    <source>
        <dbReference type="EMBL" id="AIF68972.1"/>
    </source>
</evidence>
<protein>
    <recommendedName>
        <fullName evidence="3">KaiC-like domain-containing protein</fullName>
    </recommendedName>
</protein>
<keyword evidence="2" id="KW-1185">Reference proteome</keyword>
<dbReference type="KEGG" id="ppac:PAP_02750"/>
<dbReference type="InterPro" id="IPR027417">
    <property type="entry name" value="P-loop_NTPase"/>
</dbReference>
<dbReference type="Gene3D" id="3.40.50.300">
    <property type="entry name" value="P-loop containing nucleotide triphosphate hydrolases"/>
    <property type="match status" value="1"/>
</dbReference>
<dbReference type="RefSeq" id="WP_048164578.1">
    <property type="nucleotide sequence ID" value="NZ_CP006019.1"/>
</dbReference>
<dbReference type="HOGENOM" id="CLU_096716_0_0_2"/>
<gene>
    <name evidence="1" type="ORF">PAP_02750</name>
</gene>
<dbReference type="GeneID" id="24841677"/>
<dbReference type="eggNOG" id="arCOG03808">
    <property type="taxonomic scope" value="Archaea"/>
</dbReference>
<accession>A0A075LSM9</accession>
<dbReference type="EMBL" id="CP006019">
    <property type="protein sequence ID" value="AIF68972.1"/>
    <property type="molecule type" value="Genomic_DNA"/>
</dbReference>
<sequence>MKVLSTGIKELDKALGGGIIEDGILLLIYDSYSWGWLLGFEILKNRIRQGDFGLLMNYNLPVNRLGIRMDMAGIEMIREGQKNNLAIIDFFGSRYGISYPYNFVYVVENFDAHTYMPKFVQVYSKIMKERIKNRRPIGLNFTVDGMAFEIGEETIIRILRSNLAKKELAILEKSPERKLPINITNVNMDRVSEKFIAWLTEMSEYVIEFSTKITESGLDETMHVIKSPLPDFEPKTYKYGIEKSKIKIERI</sequence>
<name>A0A075LSM9_9EURY</name>
<reference evidence="2" key="1">
    <citation type="submission" date="2013-06" db="EMBL/GenBank/DDBJ databases">
        <title>Complete Genome Sequence of Hyperthermophilic Palaeococcus pacificus DY20341T, Isolated from a Deep-Sea Hydrothermal Sediments.</title>
        <authorList>
            <person name="Zeng X."/>
            <person name="Shao Z."/>
        </authorList>
    </citation>
    <scope>NUCLEOTIDE SEQUENCE [LARGE SCALE GENOMIC DNA]</scope>
    <source>
        <strain evidence="2">DY20341</strain>
    </source>
</reference>
<reference evidence="1 2" key="2">
    <citation type="journal article" date="2015" name="Genome Announc.">
        <title>Complete Genome Sequence of Hyperthermophilic Piezophilic Archaeon Palaeococcus pacificus DY20341T, Isolated from Deep-Sea Hydrothermal Sediments.</title>
        <authorList>
            <person name="Zeng X."/>
            <person name="Jebbar M."/>
            <person name="Shao Z."/>
        </authorList>
    </citation>
    <scope>NUCLEOTIDE SEQUENCE [LARGE SCALE GENOMIC DNA]</scope>
    <source>
        <strain evidence="1 2">DY20341</strain>
    </source>
</reference>
<dbReference type="OrthoDB" id="85233at2157"/>
<dbReference type="Proteomes" id="UP000027981">
    <property type="component" value="Chromosome"/>
</dbReference>
<dbReference type="AlphaFoldDB" id="A0A075LSM9"/>
<organism evidence="1 2">
    <name type="scientific">Palaeococcus pacificus DY20341</name>
    <dbReference type="NCBI Taxonomy" id="1343739"/>
    <lineage>
        <taxon>Archaea</taxon>
        <taxon>Methanobacteriati</taxon>
        <taxon>Methanobacteriota</taxon>
        <taxon>Thermococci</taxon>
        <taxon>Thermococcales</taxon>
        <taxon>Thermococcaceae</taxon>
        <taxon>Palaeococcus</taxon>
    </lineage>
</organism>
<evidence type="ECO:0008006" key="3">
    <source>
        <dbReference type="Google" id="ProtNLM"/>
    </source>
</evidence>